<feature type="transmembrane region" description="Helical" evidence="7">
    <location>
        <begin position="242"/>
        <end position="262"/>
    </location>
</feature>
<evidence type="ECO:0000259" key="9">
    <source>
        <dbReference type="Pfam" id="PF07662"/>
    </source>
</evidence>
<dbReference type="AlphaFoldDB" id="A0AA88Y6J1"/>
<dbReference type="EMBL" id="VSWD01000007">
    <property type="protein sequence ID" value="KAK3098856.1"/>
    <property type="molecule type" value="Genomic_DNA"/>
</dbReference>
<feature type="transmembrane region" description="Helical" evidence="7">
    <location>
        <begin position="392"/>
        <end position="425"/>
    </location>
</feature>
<organism evidence="10 11">
    <name type="scientific">Pinctada imbricata</name>
    <name type="common">Atlantic pearl-oyster</name>
    <name type="synonym">Pinctada martensii</name>
    <dbReference type="NCBI Taxonomy" id="66713"/>
    <lineage>
        <taxon>Eukaryota</taxon>
        <taxon>Metazoa</taxon>
        <taxon>Spiralia</taxon>
        <taxon>Lophotrochozoa</taxon>
        <taxon>Mollusca</taxon>
        <taxon>Bivalvia</taxon>
        <taxon>Autobranchia</taxon>
        <taxon>Pteriomorphia</taxon>
        <taxon>Pterioida</taxon>
        <taxon>Pterioidea</taxon>
        <taxon>Pteriidae</taxon>
        <taxon>Pinctada</taxon>
    </lineage>
</organism>
<evidence type="ECO:0000313" key="11">
    <source>
        <dbReference type="Proteomes" id="UP001186944"/>
    </source>
</evidence>
<evidence type="ECO:0000256" key="7">
    <source>
        <dbReference type="SAM" id="Phobius"/>
    </source>
</evidence>
<feature type="transmembrane region" description="Helical" evidence="7">
    <location>
        <begin position="445"/>
        <end position="465"/>
    </location>
</feature>
<feature type="transmembrane region" description="Helical" evidence="7">
    <location>
        <begin position="184"/>
        <end position="208"/>
    </location>
</feature>
<dbReference type="Pfam" id="PF07662">
    <property type="entry name" value="Nucleos_tra2_C"/>
    <property type="match status" value="1"/>
</dbReference>
<evidence type="ECO:0000259" key="8">
    <source>
        <dbReference type="Pfam" id="PF01773"/>
    </source>
</evidence>
<evidence type="ECO:0008006" key="12">
    <source>
        <dbReference type="Google" id="ProtNLM"/>
    </source>
</evidence>
<keyword evidence="3" id="KW-1003">Cell membrane</keyword>
<comment type="caution">
    <text evidence="10">The sequence shown here is derived from an EMBL/GenBank/DDBJ whole genome shotgun (WGS) entry which is preliminary data.</text>
</comment>
<dbReference type="GO" id="GO:0005886">
    <property type="term" value="C:plasma membrane"/>
    <property type="evidence" value="ECO:0007669"/>
    <property type="project" value="UniProtKB-SubCell"/>
</dbReference>
<name>A0AA88Y6J1_PINIB</name>
<feature type="domain" description="Concentrative nucleoside transporter N-terminal" evidence="8">
    <location>
        <begin position="218"/>
        <end position="289"/>
    </location>
</feature>
<dbReference type="Pfam" id="PF01773">
    <property type="entry name" value="Nucleos_tra2_N"/>
    <property type="match status" value="1"/>
</dbReference>
<feature type="domain" description="Concentrative nucleoside transporter C-terminal" evidence="9">
    <location>
        <begin position="347"/>
        <end position="593"/>
    </location>
</feature>
<keyword evidence="6 7" id="KW-0472">Membrane</keyword>
<keyword evidence="11" id="KW-1185">Reference proteome</keyword>
<evidence type="ECO:0000256" key="6">
    <source>
        <dbReference type="ARBA" id="ARBA00023136"/>
    </source>
</evidence>
<evidence type="ECO:0000256" key="2">
    <source>
        <dbReference type="ARBA" id="ARBA00009033"/>
    </source>
</evidence>
<feature type="transmembrane region" description="Helical" evidence="7">
    <location>
        <begin position="319"/>
        <end position="341"/>
    </location>
</feature>
<gene>
    <name evidence="10" type="ORF">FSP39_023785</name>
</gene>
<evidence type="ECO:0000256" key="3">
    <source>
        <dbReference type="ARBA" id="ARBA00022475"/>
    </source>
</evidence>
<evidence type="ECO:0000256" key="4">
    <source>
        <dbReference type="ARBA" id="ARBA00022692"/>
    </source>
</evidence>
<dbReference type="PANTHER" id="PTHR10590">
    <property type="entry name" value="SODIUM/NUCLEOSIDE COTRANSPORTER"/>
    <property type="match status" value="1"/>
</dbReference>
<feature type="transmembrane region" description="Helical" evidence="7">
    <location>
        <begin position="139"/>
        <end position="157"/>
    </location>
</feature>
<dbReference type="PANTHER" id="PTHR10590:SF4">
    <property type="entry name" value="SOLUTE CARRIER FAMILY 28 MEMBER 3"/>
    <property type="match status" value="1"/>
</dbReference>
<feature type="transmembrane region" description="Helical" evidence="7">
    <location>
        <begin position="282"/>
        <end position="299"/>
    </location>
</feature>
<keyword evidence="4 7" id="KW-0812">Transmembrane</keyword>
<feature type="transmembrane region" description="Helical" evidence="7">
    <location>
        <begin position="214"/>
        <end position="230"/>
    </location>
</feature>
<accession>A0AA88Y6J1</accession>
<dbReference type="InterPro" id="IPR011657">
    <property type="entry name" value="CNT_C_dom"/>
</dbReference>
<feature type="transmembrane region" description="Helical" evidence="7">
    <location>
        <begin position="541"/>
        <end position="563"/>
    </location>
</feature>
<evidence type="ECO:0000256" key="1">
    <source>
        <dbReference type="ARBA" id="ARBA00004651"/>
    </source>
</evidence>
<dbReference type="GO" id="GO:0005415">
    <property type="term" value="F:nucleoside:sodium symporter activity"/>
    <property type="evidence" value="ECO:0007669"/>
    <property type="project" value="TreeGrafter"/>
</dbReference>
<comment type="similarity">
    <text evidence="2">Belongs to the concentrative nucleoside transporter (CNT) (TC 2.A.41) family.</text>
</comment>
<comment type="subcellular location">
    <subcellularLocation>
        <location evidence="1">Cell membrane</location>
        <topology evidence="1">Multi-pass membrane protein</topology>
    </subcellularLocation>
</comment>
<protein>
    <recommendedName>
        <fullName evidence="12">Solute carrier family 28 member 3</fullName>
    </recommendedName>
</protein>
<keyword evidence="5 7" id="KW-1133">Transmembrane helix</keyword>
<dbReference type="Proteomes" id="UP001186944">
    <property type="component" value="Unassembled WGS sequence"/>
</dbReference>
<reference evidence="10" key="1">
    <citation type="submission" date="2019-08" db="EMBL/GenBank/DDBJ databases">
        <title>The improved chromosome-level genome for the pearl oyster Pinctada fucata martensii using PacBio sequencing and Hi-C.</title>
        <authorList>
            <person name="Zheng Z."/>
        </authorList>
    </citation>
    <scope>NUCLEOTIDE SEQUENCE</scope>
    <source>
        <strain evidence="10">ZZ-2019</strain>
        <tissue evidence="10">Adductor muscle</tissue>
    </source>
</reference>
<sequence>MSEVIKKTDKMNGNKEERVDLDIDTQIYIEDTKQGKDSQEISSMEMEVKGSTNEKPEVEVNADEKHDLVEDTQYFPHVSNLLHRISLLRILILIRLKLDSCFKAHKTSIKRSVYVLLLLGYFAYLTYAMIYRFGDEGSHRLLILTVIVVVGFIFHKVKKKYGGVIRKHLQNSYSKHRPSNKSVFFIKMILMCFVILSILLYLIFGVFIREPYNIVPAAGLVVFVLTMFFLSRDPQKVSWRPVCWGLLLQFIFAIIVLRTSWGYDAFDWLGKRVLEYLAHTDYGASFMFGAGFAEHYFAFKGETTTLVKPFFDQMSLSELHTIMTNGFATAAGSTLVIYALYGAPANHLISASVMSAPAALAISKLFWPEIKREHKKLQDTIKSYRIKREGHNLIDAASAGAIAAIPVVAYIFASVIVFFSLLDFLNTTLAWMGERVGLSPPDYPVLTFQLICSYLFWPLVFLMGVEAPDCTTVARMVGIKTFINEFLAYEDLGKVIRNSETFKSFNGSWHYDNSYNLVLENTNITLYGGVITKRSEVIATYALCGFANITALGIMIGALTAVAPSRKKDIVKVSTRALIAGSMACFITACIAGRHLNHN</sequence>
<feature type="transmembrane region" description="Helical" evidence="7">
    <location>
        <begin position="113"/>
        <end position="133"/>
    </location>
</feature>
<dbReference type="InterPro" id="IPR002668">
    <property type="entry name" value="CNT_N_dom"/>
</dbReference>
<evidence type="ECO:0000313" key="10">
    <source>
        <dbReference type="EMBL" id="KAK3098856.1"/>
    </source>
</evidence>
<feature type="transmembrane region" description="Helical" evidence="7">
    <location>
        <begin position="575"/>
        <end position="593"/>
    </location>
</feature>
<proteinExistence type="inferred from homology"/>
<feature type="transmembrane region" description="Helical" evidence="7">
    <location>
        <begin position="347"/>
        <end position="367"/>
    </location>
</feature>
<evidence type="ECO:0000256" key="5">
    <source>
        <dbReference type="ARBA" id="ARBA00022989"/>
    </source>
</evidence>
<dbReference type="InterPro" id="IPR008276">
    <property type="entry name" value="C_nuclsd_transpt"/>
</dbReference>